<evidence type="ECO:0000256" key="3">
    <source>
        <dbReference type="ARBA" id="ARBA00022833"/>
    </source>
</evidence>
<feature type="domain" description="Dof-type" evidence="11">
    <location>
        <begin position="58"/>
        <end position="112"/>
    </location>
</feature>
<feature type="region of interest" description="Disordered" evidence="10">
    <location>
        <begin position="312"/>
        <end position="340"/>
    </location>
</feature>
<evidence type="ECO:0000256" key="5">
    <source>
        <dbReference type="ARBA" id="ARBA00023125"/>
    </source>
</evidence>
<organism evidence="12 13">
    <name type="scientific">Senna tora</name>
    <dbReference type="NCBI Taxonomy" id="362788"/>
    <lineage>
        <taxon>Eukaryota</taxon>
        <taxon>Viridiplantae</taxon>
        <taxon>Streptophyta</taxon>
        <taxon>Embryophyta</taxon>
        <taxon>Tracheophyta</taxon>
        <taxon>Spermatophyta</taxon>
        <taxon>Magnoliopsida</taxon>
        <taxon>eudicotyledons</taxon>
        <taxon>Gunneridae</taxon>
        <taxon>Pentapetalae</taxon>
        <taxon>rosids</taxon>
        <taxon>fabids</taxon>
        <taxon>Fabales</taxon>
        <taxon>Fabaceae</taxon>
        <taxon>Caesalpinioideae</taxon>
        <taxon>Cassia clade</taxon>
        <taxon>Senna</taxon>
    </lineage>
</organism>
<keyword evidence="7 8" id="KW-0539">Nucleus</keyword>
<proteinExistence type="predicted"/>
<comment type="caution">
    <text evidence="12">The sequence shown here is derived from an EMBL/GenBank/DDBJ whole genome shotgun (WGS) entry which is preliminary data.</text>
</comment>
<dbReference type="GO" id="GO:0003700">
    <property type="term" value="F:DNA-binding transcription factor activity"/>
    <property type="evidence" value="ECO:0007669"/>
    <property type="project" value="UniProtKB-UniRule"/>
</dbReference>
<feature type="compositionally biased region" description="Low complexity" evidence="10">
    <location>
        <begin position="114"/>
        <end position="128"/>
    </location>
</feature>
<dbReference type="Pfam" id="PF02701">
    <property type="entry name" value="Zn_ribbon_Dof"/>
    <property type="match status" value="1"/>
</dbReference>
<evidence type="ECO:0000256" key="8">
    <source>
        <dbReference type="PROSITE-ProRule" id="PRU00071"/>
    </source>
</evidence>
<keyword evidence="1 9" id="KW-0479">Metal-binding</keyword>
<dbReference type="Proteomes" id="UP000634136">
    <property type="component" value="Unassembled WGS sequence"/>
</dbReference>
<evidence type="ECO:0000256" key="10">
    <source>
        <dbReference type="SAM" id="MobiDB-lite"/>
    </source>
</evidence>
<dbReference type="GO" id="GO:0003677">
    <property type="term" value="F:DNA binding"/>
    <property type="evidence" value="ECO:0007669"/>
    <property type="project" value="UniProtKB-UniRule"/>
</dbReference>
<comment type="subcellular location">
    <subcellularLocation>
        <location evidence="8 9">Nucleus</location>
    </subcellularLocation>
</comment>
<feature type="compositionally biased region" description="Polar residues" evidence="10">
    <location>
        <begin position="319"/>
        <end position="330"/>
    </location>
</feature>
<sequence>MAFAQFIHMQVGAMEGMKNNNGGNYNDNSCTNLKGGGGVVVGIEKNKQVGSRPQQEQLNCPRCNSSNTKFCYYNNYSLTQPRYFCKTCRRYWTEGGSLRNVPVGGGSRKHKKPLISSSSSSSKLNLPDLNPPPPPSTTLSSSSSPPPQNPKMLMQGGQDLNLAFPPPMMEKYDHHHGVMGIGIGIGLSTSSSSSSNSSSALELLRAGMVNNSRVLNNNNNNNGHPILMMPNSNGNYNASSLFPSGFTYNHQYPMQEVKPTSSLGFSVIDHPHPQAQAQLVHHHQEDHHISGRLLFPFGDVKQNIPPETTHHHEVEQNKEQGNINSASTGFWNGMIGEGSW</sequence>
<dbReference type="PANTHER" id="PTHR31992">
    <property type="entry name" value="DOF ZINC FINGER PROTEIN DOF1.4-RELATED"/>
    <property type="match status" value="1"/>
</dbReference>
<comment type="function">
    <text evidence="9">Transcription factor that binds specifically to a 5'-AA[AG]G-3' consensus core sequence.</text>
</comment>
<dbReference type="AlphaFoldDB" id="A0A834WKF8"/>
<evidence type="ECO:0000256" key="4">
    <source>
        <dbReference type="ARBA" id="ARBA00023015"/>
    </source>
</evidence>
<keyword evidence="2 8" id="KW-0863">Zinc-finger</keyword>
<reference evidence="12" key="1">
    <citation type="submission" date="2020-09" db="EMBL/GenBank/DDBJ databases">
        <title>Genome-Enabled Discovery of Anthraquinone Biosynthesis in Senna tora.</title>
        <authorList>
            <person name="Kang S.-H."/>
            <person name="Pandey R.P."/>
            <person name="Lee C.-M."/>
            <person name="Sim J.-S."/>
            <person name="Jeong J.-T."/>
            <person name="Choi B.-S."/>
            <person name="Jung M."/>
            <person name="Ginzburg D."/>
            <person name="Zhao K."/>
            <person name="Won S.Y."/>
            <person name="Oh T.-J."/>
            <person name="Yu Y."/>
            <person name="Kim N.-H."/>
            <person name="Lee O.R."/>
            <person name="Lee T.-H."/>
            <person name="Bashyal P."/>
            <person name="Kim T.-S."/>
            <person name="Lee W.-H."/>
            <person name="Kawkins C."/>
            <person name="Kim C.-K."/>
            <person name="Kim J.S."/>
            <person name="Ahn B.O."/>
            <person name="Rhee S.Y."/>
            <person name="Sohng J.K."/>
        </authorList>
    </citation>
    <scope>NUCLEOTIDE SEQUENCE</scope>
    <source>
        <tissue evidence="12">Leaf</tissue>
    </source>
</reference>
<evidence type="ECO:0000256" key="6">
    <source>
        <dbReference type="ARBA" id="ARBA00023163"/>
    </source>
</evidence>
<dbReference type="InterPro" id="IPR045174">
    <property type="entry name" value="Dof"/>
</dbReference>
<keyword evidence="6 9" id="KW-0804">Transcription</keyword>
<keyword evidence="13" id="KW-1185">Reference proteome</keyword>
<evidence type="ECO:0000256" key="1">
    <source>
        <dbReference type="ARBA" id="ARBA00022723"/>
    </source>
</evidence>
<dbReference type="PROSITE" id="PS50884">
    <property type="entry name" value="ZF_DOF_2"/>
    <property type="match status" value="1"/>
</dbReference>
<protein>
    <recommendedName>
        <fullName evidence="9">Dof zinc finger protein</fullName>
    </recommendedName>
</protein>
<dbReference type="PANTHER" id="PTHR31992:SF102">
    <property type="entry name" value="DOF ZINC FINGER PROTEIN DOF4.1"/>
    <property type="match status" value="1"/>
</dbReference>
<name>A0A834WKF8_9FABA</name>
<dbReference type="GO" id="GO:0005634">
    <property type="term" value="C:nucleus"/>
    <property type="evidence" value="ECO:0007669"/>
    <property type="project" value="UniProtKB-SubCell"/>
</dbReference>
<evidence type="ECO:0000256" key="9">
    <source>
        <dbReference type="RuleBase" id="RU369094"/>
    </source>
</evidence>
<keyword evidence="3 9" id="KW-0862">Zinc</keyword>
<dbReference type="GO" id="GO:0008270">
    <property type="term" value="F:zinc ion binding"/>
    <property type="evidence" value="ECO:0007669"/>
    <property type="project" value="UniProtKB-KW"/>
</dbReference>
<evidence type="ECO:0000313" key="13">
    <source>
        <dbReference type="Proteomes" id="UP000634136"/>
    </source>
</evidence>
<keyword evidence="4 9" id="KW-0805">Transcription regulation</keyword>
<keyword evidence="5 8" id="KW-0238">DNA-binding</keyword>
<dbReference type="EMBL" id="JAAIUW010000006">
    <property type="protein sequence ID" value="KAF7826207.1"/>
    <property type="molecule type" value="Genomic_DNA"/>
</dbReference>
<gene>
    <name evidence="12" type="ORF">G2W53_017371</name>
</gene>
<feature type="region of interest" description="Disordered" evidence="10">
    <location>
        <begin position="99"/>
        <end position="160"/>
    </location>
</feature>
<dbReference type="InterPro" id="IPR003851">
    <property type="entry name" value="Znf_Dof"/>
</dbReference>
<dbReference type="OrthoDB" id="1927254at2759"/>
<dbReference type="PROSITE" id="PS01361">
    <property type="entry name" value="ZF_DOF_1"/>
    <property type="match status" value="1"/>
</dbReference>
<evidence type="ECO:0000259" key="11">
    <source>
        <dbReference type="PROSITE" id="PS50884"/>
    </source>
</evidence>
<accession>A0A834WKF8</accession>
<evidence type="ECO:0000256" key="2">
    <source>
        <dbReference type="ARBA" id="ARBA00022771"/>
    </source>
</evidence>
<evidence type="ECO:0000313" key="12">
    <source>
        <dbReference type="EMBL" id="KAF7826207.1"/>
    </source>
</evidence>
<evidence type="ECO:0000256" key="7">
    <source>
        <dbReference type="ARBA" id="ARBA00023242"/>
    </source>
</evidence>